<keyword evidence="6" id="KW-1185">Reference proteome</keyword>
<dbReference type="EMBL" id="JAVDDT010000008">
    <property type="protein sequence ID" value="MDQ2070498.1"/>
    <property type="molecule type" value="Genomic_DNA"/>
</dbReference>
<dbReference type="PANTHER" id="PTHR45138:SF9">
    <property type="entry name" value="DIGUANYLATE CYCLASE DGCM-RELATED"/>
    <property type="match status" value="1"/>
</dbReference>
<dbReference type="SMART" id="SM00267">
    <property type="entry name" value="GGDEF"/>
    <property type="match status" value="1"/>
</dbReference>
<dbReference type="SUPFAM" id="SSF55073">
    <property type="entry name" value="Nucleotide cyclase"/>
    <property type="match status" value="1"/>
</dbReference>
<dbReference type="InterPro" id="IPR050469">
    <property type="entry name" value="Diguanylate_Cyclase"/>
</dbReference>
<reference evidence="5 6" key="1">
    <citation type="submission" date="2023-08" db="EMBL/GenBank/DDBJ databases">
        <title>Whole-genome sequencing of halo(alkali)philic microorganisms from hypersaline lakes.</title>
        <authorList>
            <person name="Sorokin D.Y."/>
            <person name="Abbas B."/>
            <person name="Merkel A.Y."/>
        </authorList>
    </citation>
    <scope>NUCLEOTIDE SEQUENCE [LARGE SCALE GENOMIC DNA]</scope>
    <source>
        <strain evidence="5 6">AB-CW4</strain>
    </source>
</reference>
<comment type="caution">
    <text evidence="5">The sequence shown here is derived from an EMBL/GenBank/DDBJ whole genome shotgun (WGS) entry which is preliminary data.</text>
</comment>
<evidence type="ECO:0000256" key="2">
    <source>
        <dbReference type="ARBA" id="ARBA00034247"/>
    </source>
</evidence>
<dbReference type="NCBIfam" id="TIGR00254">
    <property type="entry name" value="GGDEF"/>
    <property type="match status" value="1"/>
</dbReference>
<keyword evidence="5" id="KW-0548">Nucleotidyltransferase</keyword>
<sequence>MPGTPSSFVRSQRPLFAALLGWLPFIAVMLWLGTVPPPPLPALDVLALAVALSAILALTLIFLCLRLLPWAQSRRDPGLWFPQALAGGILIVLLALTQPEQARLLLLLSALPWLAVHAQALGPGRLGVVSLLLLALYLALPLGGAASMAPLAESVTVYQAVLFLLPVLALMLALPRASTSPSRVRGDETESKPPAQLLDQGALLAVMQREAVRHRRSQVPFSVCLLALDGLSRIHLERGEAMCERLNLAFGKCLLARARQLDVVGRRSATDEAIGDYSGLEFIAVLPETPLPGGVSFANRIRHAMEQLPIRVEGDTLRCTASVGIAEYRDGESLASLLLRAQDALHRAQRLGSNRVERETAGNR</sequence>
<dbReference type="Pfam" id="PF00990">
    <property type="entry name" value="GGDEF"/>
    <property type="match status" value="1"/>
</dbReference>
<dbReference type="GO" id="GO:0052621">
    <property type="term" value="F:diguanylate cyclase activity"/>
    <property type="evidence" value="ECO:0007669"/>
    <property type="project" value="UniProtKB-EC"/>
</dbReference>
<dbReference type="InterPro" id="IPR029787">
    <property type="entry name" value="Nucleotide_cyclase"/>
</dbReference>
<feature type="transmembrane region" description="Helical" evidence="3">
    <location>
        <begin position="128"/>
        <end position="149"/>
    </location>
</feature>
<accession>A0ABU0W9R1</accession>
<feature type="transmembrane region" description="Helical" evidence="3">
    <location>
        <begin position="45"/>
        <end position="65"/>
    </location>
</feature>
<protein>
    <recommendedName>
        <fullName evidence="1">diguanylate cyclase</fullName>
        <ecNumber evidence="1">2.7.7.65</ecNumber>
    </recommendedName>
</protein>
<dbReference type="CDD" id="cd01949">
    <property type="entry name" value="GGDEF"/>
    <property type="match status" value="1"/>
</dbReference>
<organism evidence="5 6">
    <name type="scientific">Natronospira bacteriovora</name>
    <dbReference type="NCBI Taxonomy" id="3069753"/>
    <lineage>
        <taxon>Bacteria</taxon>
        <taxon>Pseudomonadati</taxon>
        <taxon>Pseudomonadota</taxon>
        <taxon>Gammaproteobacteria</taxon>
        <taxon>Natronospirales</taxon>
        <taxon>Natronospiraceae</taxon>
        <taxon>Natronospira</taxon>
    </lineage>
</organism>
<gene>
    <name evidence="5" type="ORF">RBH19_11465</name>
</gene>
<proteinExistence type="predicted"/>
<dbReference type="Proteomes" id="UP001239019">
    <property type="component" value="Unassembled WGS sequence"/>
</dbReference>
<evidence type="ECO:0000256" key="3">
    <source>
        <dbReference type="SAM" id="Phobius"/>
    </source>
</evidence>
<keyword evidence="5" id="KW-0808">Transferase</keyword>
<name>A0ABU0W9R1_9GAMM</name>
<dbReference type="InterPro" id="IPR000160">
    <property type="entry name" value="GGDEF_dom"/>
</dbReference>
<keyword evidence="3" id="KW-0812">Transmembrane</keyword>
<evidence type="ECO:0000313" key="6">
    <source>
        <dbReference type="Proteomes" id="UP001239019"/>
    </source>
</evidence>
<feature type="transmembrane region" description="Helical" evidence="3">
    <location>
        <begin position="15"/>
        <end position="33"/>
    </location>
</feature>
<dbReference type="RefSeq" id="WP_306728998.1">
    <property type="nucleotide sequence ID" value="NZ_JAVDDT010000008.1"/>
</dbReference>
<dbReference type="InterPro" id="IPR043128">
    <property type="entry name" value="Rev_trsase/Diguanyl_cyclase"/>
</dbReference>
<comment type="catalytic activity">
    <reaction evidence="2">
        <text>2 GTP = 3',3'-c-di-GMP + 2 diphosphate</text>
        <dbReference type="Rhea" id="RHEA:24898"/>
        <dbReference type="ChEBI" id="CHEBI:33019"/>
        <dbReference type="ChEBI" id="CHEBI:37565"/>
        <dbReference type="ChEBI" id="CHEBI:58805"/>
        <dbReference type="EC" id="2.7.7.65"/>
    </reaction>
</comment>
<dbReference type="PANTHER" id="PTHR45138">
    <property type="entry name" value="REGULATORY COMPONENTS OF SENSORY TRANSDUCTION SYSTEM"/>
    <property type="match status" value="1"/>
</dbReference>
<dbReference type="Gene3D" id="3.30.70.270">
    <property type="match status" value="1"/>
</dbReference>
<evidence type="ECO:0000259" key="4">
    <source>
        <dbReference type="PROSITE" id="PS50887"/>
    </source>
</evidence>
<feature type="transmembrane region" description="Helical" evidence="3">
    <location>
        <begin position="155"/>
        <end position="175"/>
    </location>
</feature>
<keyword evidence="3" id="KW-1133">Transmembrane helix</keyword>
<dbReference type="EC" id="2.7.7.65" evidence="1"/>
<evidence type="ECO:0000313" key="5">
    <source>
        <dbReference type="EMBL" id="MDQ2070498.1"/>
    </source>
</evidence>
<feature type="domain" description="GGDEF" evidence="4">
    <location>
        <begin position="219"/>
        <end position="361"/>
    </location>
</feature>
<keyword evidence="3" id="KW-0472">Membrane</keyword>
<evidence type="ECO:0000256" key="1">
    <source>
        <dbReference type="ARBA" id="ARBA00012528"/>
    </source>
</evidence>
<feature type="transmembrane region" description="Helical" evidence="3">
    <location>
        <begin position="77"/>
        <end position="96"/>
    </location>
</feature>
<dbReference type="PROSITE" id="PS50887">
    <property type="entry name" value="GGDEF"/>
    <property type="match status" value="1"/>
</dbReference>